<evidence type="ECO:0000256" key="4">
    <source>
        <dbReference type="ARBA" id="ARBA00023163"/>
    </source>
</evidence>
<dbReference type="EMBL" id="MCFC01000001">
    <property type="protein sequence ID" value="ORY35536.1"/>
    <property type="molecule type" value="Genomic_DNA"/>
</dbReference>
<comment type="caution">
    <text evidence="7">The sequence shown here is derived from an EMBL/GenBank/DDBJ whole genome shotgun (WGS) entry which is preliminary data.</text>
</comment>
<name>A0A1Y2BL96_9TREE</name>
<evidence type="ECO:0000259" key="6">
    <source>
        <dbReference type="Pfam" id="PF00808"/>
    </source>
</evidence>
<comment type="similarity">
    <text evidence="1">Belongs to the NFYB/HAP3 subunit family.</text>
</comment>
<feature type="region of interest" description="Disordered" evidence="5">
    <location>
        <begin position="1"/>
        <end position="42"/>
    </location>
</feature>
<evidence type="ECO:0000256" key="3">
    <source>
        <dbReference type="ARBA" id="ARBA00023125"/>
    </source>
</evidence>
<dbReference type="GO" id="GO:0046982">
    <property type="term" value="F:protein heterodimerization activity"/>
    <property type="evidence" value="ECO:0007669"/>
    <property type="project" value="InterPro"/>
</dbReference>
<dbReference type="SUPFAM" id="SSF47113">
    <property type="entry name" value="Histone-fold"/>
    <property type="match status" value="1"/>
</dbReference>
<feature type="compositionally biased region" description="Polar residues" evidence="5">
    <location>
        <begin position="9"/>
        <end position="20"/>
    </location>
</feature>
<reference evidence="7 8" key="1">
    <citation type="submission" date="2016-07" db="EMBL/GenBank/DDBJ databases">
        <title>Pervasive Adenine N6-methylation of Active Genes in Fungi.</title>
        <authorList>
            <consortium name="DOE Joint Genome Institute"/>
            <person name="Mondo S.J."/>
            <person name="Dannebaum R.O."/>
            <person name="Kuo R.C."/>
            <person name="Labutti K."/>
            <person name="Haridas S."/>
            <person name="Kuo A."/>
            <person name="Salamov A."/>
            <person name="Ahrendt S.R."/>
            <person name="Lipzen A."/>
            <person name="Sullivan W."/>
            <person name="Andreopoulos W.B."/>
            <person name="Clum A."/>
            <person name="Lindquist E."/>
            <person name="Daum C."/>
            <person name="Ramamoorthy G.K."/>
            <person name="Gryganskyi A."/>
            <person name="Culley D."/>
            <person name="Magnuson J.K."/>
            <person name="James T.Y."/>
            <person name="O'Malley M.A."/>
            <person name="Stajich J.E."/>
            <person name="Spatafora J.W."/>
            <person name="Visel A."/>
            <person name="Grigoriev I.V."/>
        </authorList>
    </citation>
    <scope>NUCLEOTIDE SEQUENCE [LARGE SCALE GENOMIC DNA]</scope>
    <source>
        <strain evidence="7 8">68-887.2</strain>
    </source>
</reference>
<dbReference type="GO" id="GO:0000978">
    <property type="term" value="F:RNA polymerase II cis-regulatory region sequence-specific DNA binding"/>
    <property type="evidence" value="ECO:0007669"/>
    <property type="project" value="TreeGrafter"/>
</dbReference>
<dbReference type="PRINTS" id="PR00615">
    <property type="entry name" value="CCAATSUBUNTA"/>
</dbReference>
<evidence type="ECO:0000256" key="1">
    <source>
        <dbReference type="ARBA" id="ARBA00009053"/>
    </source>
</evidence>
<dbReference type="InterPro" id="IPR027113">
    <property type="entry name" value="Transc_fact_NFYB/HAP3"/>
</dbReference>
<dbReference type="Pfam" id="PF00808">
    <property type="entry name" value="CBFD_NFYB_HMF"/>
    <property type="match status" value="1"/>
</dbReference>
<keyword evidence="3" id="KW-0238">DNA-binding</keyword>
<dbReference type="InParanoid" id="A0A1Y2BL96"/>
<gene>
    <name evidence="7" type="ORF">BCR39DRAFT_461665</name>
</gene>
<dbReference type="GO" id="GO:0016602">
    <property type="term" value="C:CCAAT-binding factor complex"/>
    <property type="evidence" value="ECO:0007669"/>
    <property type="project" value="InterPro"/>
</dbReference>
<organism evidence="7 8">
    <name type="scientific">Naematelia encephala</name>
    <dbReference type="NCBI Taxonomy" id="71784"/>
    <lineage>
        <taxon>Eukaryota</taxon>
        <taxon>Fungi</taxon>
        <taxon>Dikarya</taxon>
        <taxon>Basidiomycota</taxon>
        <taxon>Agaricomycotina</taxon>
        <taxon>Tremellomycetes</taxon>
        <taxon>Tremellales</taxon>
        <taxon>Naemateliaceae</taxon>
        <taxon>Naematelia</taxon>
    </lineage>
</organism>
<dbReference type="FunCoup" id="A0A1Y2BL96">
    <property type="interactions" value="24"/>
</dbReference>
<dbReference type="PANTHER" id="PTHR11064:SF9">
    <property type="entry name" value="NUCLEAR TRANSCRIPTION FACTOR Y SUBUNIT BETA"/>
    <property type="match status" value="1"/>
</dbReference>
<accession>A0A1Y2BL96</accession>
<dbReference type="STRING" id="71784.A0A1Y2BL96"/>
<keyword evidence="2" id="KW-0805">Transcription regulation</keyword>
<evidence type="ECO:0000313" key="8">
    <source>
        <dbReference type="Proteomes" id="UP000193986"/>
    </source>
</evidence>
<dbReference type="GO" id="GO:0001228">
    <property type="term" value="F:DNA-binding transcription activator activity, RNA polymerase II-specific"/>
    <property type="evidence" value="ECO:0007669"/>
    <property type="project" value="InterPro"/>
</dbReference>
<feature type="domain" description="Transcription factor CBF/NF-Y/archaeal histone" evidence="6">
    <location>
        <begin position="56"/>
        <end position="120"/>
    </location>
</feature>
<dbReference type="OrthoDB" id="386949at2759"/>
<dbReference type="AlphaFoldDB" id="A0A1Y2BL96"/>
<dbReference type="Proteomes" id="UP000193986">
    <property type="component" value="Unassembled WGS sequence"/>
</dbReference>
<dbReference type="Gene3D" id="1.10.20.10">
    <property type="entry name" value="Histone, subunit A"/>
    <property type="match status" value="1"/>
</dbReference>
<dbReference type="FunFam" id="1.10.20.10:FF:000099">
    <property type="entry name" value="nuclear transcription factor Y subunit beta"/>
    <property type="match status" value="1"/>
</dbReference>
<dbReference type="InterPro" id="IPR003958">
    <property type="entry name" value="CBFA_NFYB_domain"/>
</dbReference>
<protein>
    <submittedName>
        <fullName evidence="7">Histone-fold-containing protein</fullName>
    </submittedName>
</protein>
<dbReference type="InterPro" id="IPR009072">
    <property type="entry name" value="Histone-fold"/>
</dbReference>
<keyword evidence="4" id="KW-0804">Transcription</keyword>
<keyword evidence="8" id="KW-1185">Reference proteome</keyword>
<evidence type="ECO:0000256" key="5">
    <source>
        <dbReference type="SAM" id="MobiDB-lite"/>
    </source>
</evidence>
<evidence type="ECO:0000256" key="2">
    <source>
        <dbReference type="ARBA" id="ARBA00023015"/>
    </source>
</evidence>
<dbReference type="PANTHER" id="PTHR11064">
    <property type="entry name" value="CCAAT-BINDING TRANSCRIPTION FACTOR-RELATED"/>
    <property type="match status" value="1"/>
</dbReference>
<evidence type="ECO:0000313" key="7">
    <source>
        <dbReference type="EMBL" id="ORY35536.1"/>
    </source>
</evidence>
<dbReference type="CDD" id="cd22907">
    <property type="entry name" value="HFD_NFYB"/>
    <property type="match status" value="1"/>
</dbReference>
<sequence length="148" mass="16128">MSFSPPPTSTTIGQTPNSLPNLAPVGTSGKPLSAPPTAPDLPFTDAQVEEFREQDRWLPIANVARIMKTALPGSAKVSKEAKECVQECVSEFISFITSEAAEKCLNEKRKTINGEDILTSMRALGFDNYEGVLKVYLAKFREASHPQT</sequence>
<proteinExistence type="inferred from homology"/>